<comment type="caution">
    <text evidence="1">The sequence shown here is derived from an EMBL/GenBank/DDBJ whole genome shotgun (WGS) entry which is preliminary data.</text>
</comment>
<sequence>MYQTFENSSLAMTRKLDDMIDLPKSQPKRTYKEDLECEMVMVKMPRCMSILGSTDAYDEPIGSLGMMNNEVGNTIPQSNQQILPSFQEYAPLVTYPKKVDETFRNLYRGRAFGPNETRGGHSGFLGVDFSNLEMIEYDWQFESKEVSFLGEGLNLPIRPKELEKVIFDEKKPRSS</sequence>
<reference evidence="1" key="1">
    <citation type="journal article" date="2022" name="Int. J. Mol. Sci.">
        <title>Draft Genome of Tanacetum Coccineum: Genomic Comparison of Closely Related Tanacetum-Family Plants.</title>
        <authorList>
            <person name="Yamashiro T."/>
            <person name="Shiraishi A."/>
            <person name="Nakayama K."/>
            <person name="Satake H."/>
        </authorList>
    </citation>
    <scope>NUCLEOTIDE SEQUENCE</scope>
</reference>
<reference evidence="1" key="2">
    <citation type="submission" date="2022-01" db="EMBL/GenBank/DDBJ databases">
        <authorList>
            <person name="Yamashiro T."/>
            <person name="Shiraishi A."/>
            <person name="Satake H."/>
            <person name="Nakayama K."/>
        </authorList>
    </citation>
    <scope>NUCLEOTIDE SEQUENCE</scope>
</reference>
<evidence type="ECO:0000313" key="1">
    <source>
        <dbReference type="EMBL" id="GJS59775.1"/>
    </source>
</evidence>
<accession>A0ABQ4X3N4</accession>
<dbReference type="Proteomes" id="UP001151760">
    <property type="component" value="Unassembled WGS sequence"/>
</dbReference>
<evidence type="ECO:0000313" key="2">
    <source>
        <dbReference type="Proteomes" id="UP001151760"/>
    </source>
</evidence>
<gene>
    <name evidence="1" type="ORF">Tco_0654559</name>
</gene>
<protein>
    <submittedName>
        <fullName evidence="1">Uncharacterized protein</fullName>
    </submittedName>
</protein>
<organism evidence="1 2">
    <name type="scientific">Tanacetum coccineum</name>
    <dbReference type="NCBI Taxonomy" id="301880"/>
    <lineage>
        <taxon>Eukaryota</taxon>
        <taxon>Viridiplantae</taxon>
        <taxon>Streptophyta</taxon>
        <taxon>Embryophyta</taxon>
        <taxon>Tracheophyta</taxon>
        <taxon>Spermatophyta</taxon>
        <taxon>Magnoliopsida</taxon>
        <taxon>eudicotyledons</taxon>
        <taxon>Gunneridae</taxon>
        <taxon>Pentapetalae</taxon>
        <taxon>asterids</taxon>
        <taxon>campanulids</taxon>
        <taxon>Asterales</taxon>
        <taxon>Asteraceae</taxon>
        <taxon>Asteroideae</taxon>
        <taxon>Anthemideae</taxon>
        <taxon>Anthemidinae</taxon>
        <taxon>Tanacetum</taxon>
    </lineage>
</organism>
<name>A0ABQ4X3N4_9ASTR</name>
<keyword evidence="2" id="KW-1185">Reference proteome</keyword>
<dbReference type="EMBL" id="BQNB010009173">
    <property type="protein sequence ID" value="GJS59775.1"/>
    <property type="molecule type" value="Genomic_DNA"/>
</dbReference>
<proteinExistence type="predicted"/>